<name>A0A9Q8P3X1_PASFU</name>
<dbReference type="Pfam" id="PF00149">
    <property type="entry name" value="Metallophos"/>
    <property type="match status" value="1"/>
</dbReference>
<gene>
    <name evidence="2" type="ORF">CLAFUR5_00569</name>
</gene>
<evidence type="ECO:0000259" key="1">
    <source>
        <dbReference type="Pfam" id="PF00149"/>
    </source>
</evidence>
<dbReference type="InterPro" id="IPR029052">
    <property type="entry name" value="Metallo-depent_PP-like"/>
</dbReference>
<proteinExistence type="predicted"/>
<dbReference type="Gene3D" id="3.60.21.10">
    <property type="match status" value="1"/>
</dbReference>
<dbReference type="RefSeq" id="XP_047756739.1">
    <property type="nucleotide sequence ID" value="XM_047899717.1"/>
</dbReference>
<dbReference type="KEGG" id="ffu:CLAFUR5_00569"/>
<dbReference type="CDD" id="cd07379">
    <property type="entry name" value="MPP_239FB"/>
    <property type="match status" value="1"/>
</dbReference>
<dbReference type="AlphaFoldDB" id="A0A9Q8P3X1"/>
<dbReference type="GO" id="GO:0016829">
    <property type="term" value="F:lyase activity"/>
    <property type="evidence" value="ECO:0007669"/>
    <property type="project" value="UniProtKB-KW"/>
</dbReference>
<dbReference type="InterPro" id="IPR051693">
    <property type="entry name" value="UPF0046_metallophosphoest"/>
</dbReference>
<feature type="domain" description="Calcineurin-like phosphoesterase" evidence="1">
    <location>
        <begin position="7"/>
        <end position="205"/>
    </location>
</feature>
<reference evidence="2" key="1">
    <citation type="submission" date="2021-12" db="EMBL/GenBank/DDBJ databases">
        <authorList>
            <person name="Zaccaron A."/>
            <person name="Stergiopoulos I."/>
        </authorList>
    </citation>
    <scope>NUCLEOTIDE SEQUENCE</scope>
    <source>
        <strain evidence="2">Race5_Kim</strain>
    </source>
</reference>
<dbReference type="PANTHER" id="PTHR12905">
    <property type="entry name" value="METALLOPHOSPHOESTERASE"/>
    <property type="match status" value="1"/>
</dbReference>
<accession>A0A9Q8P3X1</accession>
<dbReference type="OMA" id="HIHDGRG"/>
<dbReference type="PANTHER" id="PTHR12905:SF16">
    <property type="entry name" value="SER_THR PROTEIN PHOSPHATASE FAMILY PROTEIN (AFU_ORTHOLOGUE AFUA_1G06000)"/>
    <property type="match status" value="1"/>
</dbReference>
<dbReference type="SUPFAM" id="SSF56300">
    <property type="entry name" value="Metallo-dependent phosphatases"/>
    <property type="match status" value="1"/>
</dbReference>
<evidence type="ECO:0000313" key="2">
    <source>
        <dbReference type="EMBL" id="UJO12373.1"/>
    </source>
</evidence>
<protein>
    <submittedName>
        <fullName evidence="2">Rhamnogalacturonate lyase C</fullName>
    </submittedName>
</protein>
<dbReference type="OrthoDB" id="630188at2759"/>
<keyword evidence="3" id="KW-1185">Reference proteome</keyword>
<keyword evidence="2" id="KW-0456">Lyase</keyword>
<dbReference type="EMBL" id="CP090163">
    <property type="protein sequence ID" value="UJO12373.1"/>
    <property type="molecule type" value="Genomic_DNA"/>
</dbReference>
<evidence type="ECO:0000313" key="3">
    <source>
        <dbReference type="Proteomes" id="UP000756132"/>
    </source>
</evidence>
<dbReference type="InterPro" id="IPR004843">
    <property type="entry name" value="Calcineurin-like_PHP"/>
</dbReference>
<dbReference type="GO" id="GO:0016787">
    <property type="term" value="F:hydrolase activity"/>
    <property type="evidence" value="ECO:0007669"/>
    <property type="project" value="InterPro"/>
</dbReference>
<sequence length="302" mass="32520">MGFTKVRIVCVSDTHNRRPGEGYTLPKGDVLIHAGDFTNQGSLQEVKKAVDWISKADFSVKIVIAGNHDLSLDPGYTLKHEDGWSVVSEDVEACRQLLVANPDITYLQHAEAVIHLPEKGVSLRVFGSPYSPDRGKQNWAFQYSGEDAGAIWDSIPSGLDILVTHTPAAGLLDASQHWTAGGCSTLRRMLPRTRPMLHICGHCHEGRGALIVDWEAVNVGDAAATVAWRDPGAQNKKQSLVDLTGRSSEVPSLKPGQTAMINSSIMSTSHSKHGTSPSCNKPNVVDVMLDVPRDNASSGKAA</sequence>
<reference evidence="2" key="2">
    <citation type="journal article" date="2022" name="Microb. Genom.">
        <title>A chromosome-scale genome assembly of the tomato pathogen Cladosporium fulvum reveals a compartmentalized genome architecture and the presence of a dispensable chromosome.</title>
        <authorList>
            <person name="Zaccaron A.Z."/>
            <person name="Chen L.H."/>
            <person name="Samaras A."/>
            <person name="Stergiopoulos I."/>
        </authorList>
    </citation>
    <scope>NUCLEOTIDE SEQUENCE</scope>
    <source>
        <strain evidence="2">Race5_Kim</strain>
    </source>
</reference>
<dbReference type="GeneID" id="71980447"/>
<dbReference type="Proteomes" id="UP000756132">
    <property type="component" value="Chromosome 1"/>
</dbReference>
<organism evidence="2 3">
    <name type="scientific">Passalora fulva</name>
    <name type="common">Tomato leaf mold</name>
    <name type="synonym">Cladosporium fulvum</name>
    <dbReference type="NCBI Taxonomy" id="5499"/>
    <lineage>
        <taxon>Eukaryota</taxon>
        <taxon>Fungi</taxon>
        <taxon>Dikarya</taxon>
        <taxon>Ascomycota</taxon>
        <taxon>Pezizomycotina</taxon>
        <taxon>Dothideomycetes</taxon>
        <taxon>Dothideomycetidae</taxon>
        <taxon>Mycosphaerellales</taxon>
        <taxon>Mycosphaerellaceae</taxon>
        <taxon>Fulvia</taxon>
    </lineage>
</organism>